<dbReference type="InterPro" id="IPR027417">
    <property type="entry name" value="P-loop_NTPase"/>
</dbReference>
<dbReference type="Pfam" id="PF00270">
    <property type="entry name" value="DEAD"/>
    <property type="match status" value="1"/>
</dbReference>
<dbReference type="SMART" id="SM00490">
    <property type="entry name" value="HELICc"/>
    <property type="match status" value="1"/>
</dbReference>
<keyword evidence="8" id="KW-1185">Reference proteome</keyword>
<dbReference type="Gene3D" id="3.40.50.300">
    <property type="entry name" value="P-loop containing nucleotide triphosphate hydrolases"/>
    <property type="match status" value="2"/>
</dbReference>
<dbReference type="Pfam" id="PF00271">
    <property type="entry name" value="Helicase_C"/>
    <property type="match status" value="1"/>
</dbReference>
<evidence type="ECO:0000256" key="2">
    <source>
        <dbReference type="ARBA" id="ARBA00022801"/>
    </source>
</evidence>
<keyword evidence="2" id="KW-0378">Hydrolase</keyword>
<dbReference type="PANTHER" id="PTHR47957">
    <property type="entry name" value="ATP-DEPENDENT HELICASE HRQ1"/>
    <property type="match status" value="1"/>
</dbReference>
<evidence type="ECO:0000313" key="8">
    <source>
        <dbReference type="Proteomes" id="UP001597197"/>
    </source>
</evidence>
<keyword evidence="7" id="KW-0347">Helicase</keyword>
<dbReference type="Proteomes" id="UP001597197">
    <property type="component" value="Unassembled WGS sequence"/>
</dbReference>
<dbReference type="RefSeq" id="WP_382316243.1">
    <property type="nucleotide sequence ID" value="NZ_JBHUFD010000008.1"/>
</dbReference>
<name>A0ABW4QXW4_9BACT</name>
<dbReference type="PROSITE" id="PS51193">
    <property type="entry name" value="HELICASE_ATP_BIND_2"/>
    <property type="match status" value="1"/>
</dbReference>
<keyword evidence="1" id="KW-0547">Nucleotide-binding</keyword>
<feature type="domain" description="Helicase ATP-binding" evidence="6">
    <location>
        <begin position="90"/>
        <end position="455"/>
    </location>
</feature>
<dbReference type="PROSITE" id="PS51192">
    <property type="entry name" value="HELICASE_ATP_BIND_1"/>
    <property type="match status" value="1"/>
</dbReference>
<evidence type="ECO:0000256" key="4">
    <source>
        <dbReference type="SAM" id="MobiDB-lite"/>
    </source>
</evidence>
<dbReference type="InterPro" id="IPR011545">
    <property type="entry name" value="DEAD/DEAH_box_helicase_dom"/>
</dbReference>
<evidence type="ECO:0000313" key="7">
    <source>
        <dbReference type="EMBL" id="MFD1874438.1"/>
    </source>
</evidence>
<feature type="region of interest" description="Disordered" evidence="4">
    <location>
        <begin position="1682"/>
        <end position="1712"/>
    </location>
</feature>
<reference evidence="8" key="1">
    <citation type="journal article" date="2019" name="Int. J. Syst. Evol. Microbiol.">
        <title>The Global Catalogue of Microorganisms (GCM) 10K type strain sequencing project: providing services to taxonomists for standard genome sequencing and annotation.</title>
        <authorList>
            <consortium name="The Broad Institute Genomics Platform"/>
            <consortium name="The Broad Institute Genome Sequencing Center for Infectious Disease"/>
            <person name="Wu L."/>
            <person name="Ma J."/>
        </authorList>
    </citation>
    <scope>NUCLEOTIDE SEQUENCE [LARGE SCALE GENOMIC DNA]</scope>
    <source>
        <strain evidence="8">CGMCC 1.15795</strain>
    </source>
</reference>
<evidence type="ECO:0000256" key="3">
    <source>
        <dbReference type="ARBA" id="ARBA00022840"/>
    </source>
</evidence>
<organism evidence="7 8">
    <name type="scientific">Hymenobacter bucti</name>
    <dbReference type="NCBI Taxonomy" id="1844114"/>
    <lineage>
        <taxon>Bacteria</taxon>
        <taxon>Pseudomonadati</taxon>
        <taxon>Bacteroidota</taxon>
        <taxon>Cytophagia</taxon>
        <taxon>Cytophagales</taxon>
        <taxon>Hymenobacteraceae</taxon>
        <taxon>Hymenobacter</taxon>
    </lineage>
</organism>
<dbReference type="SMART" id="SM00487">
    <property type="entry name" value="DEXDc"/>
    <property type="match status" value="1"/>
</dbReference>
<dbReference type="InterPro" id="IPR001650">
    <property type="entry name" value="Helicase_C-like"/>
</dbReference>
<sequence>MQDPIGAFDTIRDNFIRYVETAFRTRFDDIEDRRRKMLHEDRVLYRQPWAEPLPEYQGSKSQIKQESIEELLGIELDGLLDTEEQKMFRGLVKAGLIDAPNRELYKHQVEMLKTALLRRNCVITSGTGSGKTESFLLPLFAQMVKEMHSWPAPNPMPPSAKEWWRKGAAGRLTAGSTVDKTTSRGRGTGLRQIAQQRGHETRQAAVRALILYPMNALVEDQMTRLRRALDSDEAREWLDKEAAGNRIHFGRYTGASPVSGELLHEDKDGKQVINEWKLDELRKELRAVSDNADRIQKYIEEKGLNVPGDAKKRAKAKELTAYFPRADEAEMRSRFDMQEAPPDILITNYSMLSIMLMRELDAPIFNKTRDWLACLDLPAHEREEAKKNRIFHLIVDELHLYRGTAGTEVSYLLRMVMDRLGLDPYHSQLRILASSASLETSEEKEKDSREFLHDFFGFPKDAGKEVFTIIEGQSIKVDPVDEETRLLPVAAFENLAKVFVPGSGTGLQEADLLAIASDLNKFSGHAAVEGSALNQLADALLSEELQLRKRLYAACNVKEADEKKPKIRAVPVLPAKDTLPEGFQHLAVSLFGTGHDSEVLRQAIRGLFIVRGLLDQPECTAQEEEARNEGRALPRFRFHFFFRNIEGLWTALPASDEVESDPDKLEVTWRKAFGKLYPQPDLRTKSGQHIVESLYCDNCGSVFYGGSRLSLREATDGQLDFQMLTVSPEIEGIPEKSAEVLVERRSYRDYAVFWPKAGQQYTRHERGSGHPWGARATQFPWTQPGIGEQRPENEALWVEAAIDSRSGNVRMGPVEEHGAEGGPDWVEGLLFTVAPTGGSNEETLTTVQAMPAVCPSCGVCHEVVGPRNQPVGRRKTSSVRGFRTGFAQTSQTFAKELMMQLPADVEGARKLVLFSDSREDAAQAANNIERTHYKFLLRELVADHLLHQVAIGKRMLAGLEQIPALSEDGKKQLEALNPDLYDKIDTWLDDIDYSGDKPERKRRAAEAQQNLEKVRKARIPVRDLTDDLNSGKGELVRRFLNLGINPGGNARQMQEMPADEGKGPWYNGVSFDGLPTPAWRGDYPILQTHIRQELASNVADLLFRRLFYSLEASGLGMVRVLAGDGGASKLVERLCEQLPVPLQKHTEDLLSSVVRILGDKYRYEPGGYPRETTFDTGTDFVRPVRKYIEEVVTLHAPGANFTQVLDNIKECLQGAGHAVLDDFGNVLVGELWLEAITEHSPVWVCSNCKRPHLHWAAGVCTSCRTHLSKAPDKDCRFLWNRNYLAYHAAVQPRESIRLHCEELTGQTDDQFERQRHFRDVILQDEGPAKIRTIDLLSVTTTLEVGVDIGALQAVMLANMPPQRFNYQQRVGRAGRRGQAYSVAFTFCRGRSHDEFYFANPHKITGDDAPTPFLAMNQPRIMRRVLAKAILRDAFCATDVSGGGIHGEFGDFADWVRLQLTLERWVASNQARIEQLLDLFMPNPDLALRVKLLNWVMGTGKDDLLQQAQAVLASTALPGDKPSEKLAQGGILPMFGMPTTVRDLFLGFKRTGKGKWLKPKIDRALDLAIYEFAPGAQKMKDKEVHMAIGFTSEIEEKDNQNGNRVLSNRVGDGISAFTTRKWMLQCPECSFCKTYELDQMPALVCPVDTCGADLTPGDPETGPFHVFQIGSPRAFRTAYTGGRDERETVDSFGQRPPLLAEQETGPDANISEHERNNARFCLSDADTTWRLNKGPREALFRGHVYPNGSNTREQPKKSTLWFKEQWLMSPDSLWGTPVNEGYAINYRNPGPEERLALAANKKTEVLRLQPVSVPLALNLALDHRERGRQAHGLKAAYYSAAFLLQRAMADRLDVEPAEIEIAGITQVLLGEEDSPRYVGQVVLCDALPNGSGFVRQMHEELSVANDKYSLLDEVLNPTESGSYLTKIQATKHIKGDAGGVNEGCNSACYDCLKGYRNMSYHALLDWRLALSLLRIMNDKQEMDEKEYLAGTDGNFNWIELRDWPAQAQDWLKSFNASFGTDGQQLGEIELLGTGSSQVPVLVWGPSRDRKVAVVVHPFWDLQAQTEDNWLSEVLAEAHSLAGASGRVQFLDSFNLARRPGKCYEWLIKGENTINL</sequence>
<dbReference type="InterPro" id="IPR014001">
    <property type="entry name" value="Helicase_ATP-bd"/>
</dbReference>
<dbReference type="PANTHER" id="PTHR47957:SF3">
    <property type="entry name" value="ATP-DEPENDENT HELICASE HRQ1"/>
    <property type="match status" value="1"/>
</dbReference>
<evidence type="ECO:0000259" key="5">
    <source>
        <dbReference type="PROSITE" id="PS51192"/>
    </source>
</evidence>
<evidence type="ECO:0000259" key="6">
    <source>
        <dbReference type="PROSITE" id="PS51193"/>
    </source>
</evidence>
<keyword evidence="3" id="KW-0067">ATP-binding</keyword>
<dbReference type="GO" id="GO:0004386">
    <property type="term" value="F:helicase activity"/>
    <property type="evidence" value="ECO:0007669"/>
    <property type="project" value="UniProtKB-KW"/>
</dbReference>
<comment type="caution">
    <text evidence="7">The sequence shown here is derived from an EMBL/GenBank/DDBJ whole genome shotgun (WGS) entry which is preliminary data.</text>
</comment>
<proteinExistence type="predicted"/>
<protein>
    <submittedName>
        <fullName evidence="7">DEAD/DEAH box helicase</fullName>
    </submittedName>
</protein>
<feature type="domain" description="Helicase ATP-binding" evidence="5">
    <location>
        <begin position="112"/>
        <end position="456"/>
    </location>
</feature>
<dbReference type="InterPro" id="IPR014013">
    <property type="entry name" value="Helic_SF1/SF2_ATP-bd_DinG/Rad3"/>
</dbReference>
<accession>A0ABW4QXW4</accession>
<dbReference type="SUPFAM" id="SSF52540">
    <property type="entry name" value="P-loop containing nucleoside triphosphate hydrolases"/>
    <property type="match status" value="2"/>
</dbReference>
<dbReference type="EMBL" id="JBHUFD010000008">
    <property type="protein sequence ID" value="MFD1874438.1"/>
    <property type="molecule type" value="Genomic_DNA"/>
</dbReference>
<gene>
    <name evidence="7" type="ORF">ACFSDX_18480</name>
</gene>
<evidence type="ECO:0000256" key="1">
    <source>
        <dbReference type="ARBA" id="ARBA00022741"/>
    </source>
</evidence>